<dbReference type="EMBL" id="ML977340">
    <property type="protein sequence ID" value="KAF2109859.1"/>
    <property type="molecule type" value="Genomic_DNA"/>
</dbReference>
<dbReference type="Proteomes" id="UP000799770">
    <property type="component" value="Unassembled WGS sequence"/>
</dbReference>
<keyword evidence="4" id="KW-1185">Reference proteome</keyword>
<dbReference type="OrthoDB" id="10256725at2759"/>
<name>A0A6A5YRN6_9PLEO</name>
<keyword evidence="1" id="KW-0175">Coiled coil</keyword>
<protein>
    <recommendedName>
        <fullName evidence="2">DUF7730 domain-containing protein</fullName>
    </recommendedName>
</protein>
<dbReference type="PANTHER" id="PTHR38790">
    <property type="entry name" value="2EXR DOMAIN-CONTAINING PROTEIN-RELATED"/>
    <property type="match status" value="1"/>
</dbReference>
<dbReference type="Pfam" id="PF24864">
    <property type="entry name" value="DUF7730"/>
    <property type="match status" value="1"/>
</dbReference>
<feature type="domain" description="DUF7730" evidence="2">
    <location>
        <begin position="181"/>
        <end position="313"/>
    </location>
</feature>
<proteinExistence type="predicted"/>
<evidence type="ECO:0000259" key="2">
    <source>
        <dbReference type="Pfam" id="PF24864"/>
    </source>
</evidence>
<evidence type="ECO:0000313" key="4">
    <source>
        <dbReference type="Proteomes" id="UP000799770"/>
    </source>
</evidence>
<organism evidence="3 4">
    <name type="scientific">Lophiotrema nucula</name>
    <dbReference type="NCBI Taxonomy" id="690887"/>
    <lineage>
        <taxon>Eukaryota</taxon>
        <taxon>Fungi</taxon>
        <taxon>Dikarya</taxon>
        <taxon>Ascomycota</taxon>
        <taxon>Pezizomycotina</taxon>
        <taxon>Dothideomycetes</taxon>
        <taxon>Pleosporomycetidae</taxon>
        <taxon>Pleosporales</taxon>
        <taxon>Lophiotremataceae</taxon>
        <taxon>Lophiotrema</taxon>
    </lineage>
</organism>
<dbReference type="AlphaFoldDB" id="A0A6A5YRN6"/>
<evidence type="ECO:0000313" key="3">
    <source>
        <dbReference type="EMBL" id="KAF2109859.1"/>
    </source>
</evidence>
<feature type="coiled-coil region" evidence="1">
    <location>
        <begin position="128"/>
        <end position="155"/>
    </location>
</feature>
<reference evidence="3" key="1">
    <citation type="journal article" date="2020" name="Stud. Mycol.">
        <title>101 Dothideomycetes genomes: a test case for predicting lifestyles and emergence of pathogens.</title>
        <authorList>
            <person name="Haridas S."/>
            <person name="Albert R."/>
            <person name="Binder M."/>
            <person name="Bloem J."/>
            <person name="Labutti K."/>
            <person name="Salamov A."/>
            <person name="Andreopoulos B."/>
            <person name="Baker S."/>
            <person name="Barry K."/>
            <person name="Bills G."/>
            <person name="Bluhm B."/>
            <person name="Cannon C."/>
            <person name="Castanera R."/>
            <person name="Culley D."/>
            <person name="Daum C."/>
            <person name="Ezra D."/>
            <person name="Gonzalez J."/>
            <person name="Henrissat B."/>
            <person name="Kuo A."/>
            <person name="Liang C."/>
            <person name="Lipzen A."/>
            <person name="Lutzoni F."/>
            <person name="Magnuson J."/>
            <person name="Mondo S."/>
            <person name="Nolan M."/>
            <person name="Ohm R."/>
            <person name="Pangilinan J."/>
            <person name="Park H.-J."/>
            <person name="Ramirez L."/>
            <person name="Alfaro M."/>
            <person name="Sun H."/>
            <person name="Tritt A."/>
            <person name="Yoshinaga Y."/>
            <person name="Zwiers L.-H."/>
            <person name="Turgeon B."/>
            <person name="Goodwin S."/>
            <person name="Spatafora J."/>
            <person name="Crous P."/>
            <person name="Grigoriev I."/>
        </authorList>
    </citation>
    <scope>NUCLEOTIDE SEQUENCE</scope>
    <source>
        <strain evidence="3">CBS 627.86</strain>
    </source>
</reference>
<accession>A0A6A5YRN6</accession>
<gene>
    <name evidence="3" type="ORF">BDV96DRAFT_227189</name>
</gene>
<dbReference type="InterPro" id="IPR056632">
    <property type="entry name" value="DUF7730"/>
</dbReference>
<evidence type="ECO:0000256" key="1">
    <source>
        <dbReference type="SAM" id="Coils"/>
    </source>
</evidence>
<sequence>MGTRMRPFHDVMASTVTPSRALEAGSASEENEDEVEDVIEFTPPYTIVNSINVCFDRVYPQRFDKMPWYIVVFEVLIFCPYTLPSTIGKYVYKKSKPRFDQLRTYCVKEYEKTERHMITSKRKEYVVMTRQEKEREEARRRAKRWEMEKERDKSKKENKFPHIWKRLKGVSFTATRRRNSKQTQSRFLQLPIDIRMMIYDYLLPSAKAVHIVFHGNRIRSLLCKYPQQEWGEGCYCRYMEGCQVNGDYSEDFKMTTGVRNLHVLLTVCRSMNVELLSYFYRTKMFKFHTPESLLLFGETNPSALENMTSIHIDGRQRFESQNNDFSLPLMFLSKPLSTRYKDAHPLPRPINLAVYHLSSSRTAGAPVASAWGAACIRLSELQSLTNLKVHLSKKLFGGLGRAIIDSNTWHDDEVDKFVLEPLSEVHERLGKQLQAFEVVLDWQGERGVKDARKSRKRWGFVVKRLRVVGKHPPVDVWPSELWRSLVYGDEGEQVADPSANPYAN</sequence>